<dbReference type="InterPro" id="IPR050639">
    <property type="entry name" value="SSR_resolvase"/>
</dbReference>
<reference key="1">
    <citation type="journal article" date="2011" name="Mol. Biol. Evol.">
        <title>Unity in variety -- the pan-genome of the Chlamydiae.</title>
        <authorList>
            <person name="Collingro A."/>
            <person name="Tischler P."/>
            <person name="Weinmaier T."/>
            <person name="Penz T."/>
            <person name="Heinz E."/>
            <person name="Brunham R.C."/>
            <person name="Read T.D."/>
            <person name="Bavoil P.M."/>
            <person name="Sachse K."/>
            <person name="Kahane S."/>
            <person name="Friedman M.G."/>
            <person name="Rattei T."/>
            <person name="Myers G.S.A."/>
            <person name="Horn M."/>
        </authorList>
    </citation>
    <scope>NUCLEOTIDE SEQUENCE</scope>
    <source>
        <strain>Z</strain>
    </source>
</reference>
<feature type="active site" description="O-(5'-phospho-DNA)-serine intermediate" evidence="6 7">
    <location>
        <position position="20"/>
    </location>
</feature>
<dbReference type="Pfam" id="PF02796">
    <property type="entry name" value="HTH_7"/>
    <property type="match status" value="1"/>
</dbReference>
<dbReference type="SUPFAM" id="SSF46689">
    <property type="entry name" value="Homeodomain-like"/>
    <property type="match status" value="1"/>
</dbReference>
<protein>
    <submittedName>
        <fullName evidence="9">DNA-invertase hin</fullName>
    </submittedName>
</protein>
<accession>F8L2T3</accession>
<proteinExistence type="inferred from homology"/>
<dbReference type="InterPro" id="IPR006120">
    <property type="entry name" value="Resolvase_HTH_dom"/>
</dbReference>
<dbReference type="Proteomes" id="UP000000496">
    <property type="component" value="Plasmid pSn"/>
</dbReference>
<dbReference type="Pfam" id="PF00239">
    <property type="entry name" value="Resolvase"/>
    <property type="match status" value="1"/>
</dbReference>
<evidence type="ECO:0000256" key="4">
    <source>
        <dbReference type="ARBA" id="ARBA00023125"/>
    </source>
</evidence>
<dbReference type="SMART" id="SM00857">
    <property type="entry name" value="Resolvase"/>
    <property type="match status" value="1"/>
</dbReference>
<dbReference type="PANTHER" id="PTHR30461">
    <property type="entry name" value="DNA-INVERTASE FROM LAMBDOID PROPHAGE"/>
    <property type="match status" value="1"/>
</dbReference>
<feature type="domain" description="Resolvase/invertase-type recombinase catalytic" evidence="8">
    <location>
        <begin position="12"/>
        <end position="147"/>
    </location>
</feature>
<dbReference type="PANTHER" id="PTHR30461:SF2">
    <property type="entry name" value="SERINE RECOMBINASE PINE-RELATED"/>
    <property type="match status" value="1"/>
</dbReference>
<dbReference type="InterPro" id="IPR036162">
    <property type="entry name" value="Resolvase-like_N_sf"/>
</dbReference>
<evidence type="ECO:0000259" key="8">
    <source>
        <dbReference type="PROSITE" id="PS51736"/>
    </source>
</evidence>
<evidence type="ECO:0000256" key="6">
    <source>
        <dbReference type="PIRSR" id="PIRSR606118-50"/>
    </source>
</evidence>
<dbReference type="InterPro" id="IPR009057">
    <property type="entry name" value="Homeodomain-like_sf"/>
</dbReference>
<dbReference type="PROSITE" id="PS00398">
    <property type="entry name" value="RECOMBINASES_2"/>
    <property type="match status" value="1"/>
</dbReference>
<dbReference type="OrthoDB" id="9797501at2"/>
<dbReference type="EMBL" id="FR872581">
    <property type="protein sequence ID" value="CCB87779.1"/>
    <property type="molecule type" value="Genomic_DNA"/>
</dbReference>
<evidence type="ECO:0000256" key="1">
    <source>
        <dbReference type="ARBA" id="ARBA00009913"/>
    </source>
</evidence>
<keyword evidence="9" id="KW-0614">Plasmid</keyword>
<keyword evidence="5" id="KW-0233">DNA recombination</keyword>
<evidence type="ECO:0000313" key="10">
    <source>
        <dbReference type="Proteomes" id="UP000000496"/>
    </source>
</evidence>
<dbReference type="KEGG" id="sng:SNE_B24200"/>
<organism evidence="9 10">
    <name type="scientific">Simkania negevensis (strain ATCC VR-1471 / DSM 27360 / Z)</name>
    <dbReference type="NCBI Taxonomy" id="331113"/>
    <lineage>
        <taxon>Bacteria</taxon>
        <taxon>Pseudomonadati</taxon>
        <taxon>Chlamydiota</taxon>
        <taxon>Chlamydiia</taxon>
        <taxon>Parachlamydiales</taxon>
        <taxon>Simkaniaceae</taxon>
        <taxon>Simkania</taxon>
    </lineage>
</organism>
<evidence type="ECO:0000256" key="5">
    <source>
        <dbReference type="ARBA" id="ARBA00023172"/>
    </source>
</evidence>
<dbReference type="InterPro" id="IPR006119">
    <property type="entry name" value="Resolv_N"/>
</dbReference>
<dbReference type="eggNOG" id="COG1961">
    <property type="taxonomic scope" value="Bacteria"/>
</dbReference>
<dbReference type="HOGENOM" id="CLU_010686_8_0_0"/>
<sequence>MFPEKRKNGKGLLIGYARVSTFDQNPQLQIDALVDAGVDIRHLYEEKVSGSHLNRPRLKDALEFMKKGDVLIVWKLDRLGRSLQDLIGIIEDLKKRGIGFKSLTEGIDTTTSGGMLIFHIFGSLAQFGRELTRERTLAGLEAARRQGRKGGRPRSLNNEQRETLKELIEQGKGVSHIARILNTSRFTVYREIGR</sequence>
<dbReference type="GO" id="GO:0003677">
    <property type="term" value="F:DNA binding"/>
    <property type="evidence" value="ECO:0007669"/>
    <property type="project" value="UniProtKB-KW"/>
</dbReference>
<dbReference type="Gene3D" id="3.40.50.1390">
    <property type="entry name" value="Resolvase, N-terminal catalytic domain"/>
    <property type="match status" value="1"/>
</dbReference>
<geneLocation type="plasmid" evidence="9 10">
    <name>pSn</name>
</geneLocation>
<dbReference type="AlphaFoldDB" id="F8L2T3"/>
<dbReference type="SUPFAM" id="SSF53041">
    <property type="entry name" value="Resolvase-like"/>
    <property type="match status" value="1"/>
</dbReference>
<keyword evidence="4" id="KW-0238">DNA-binding</keyword>
<gene>
    <name evidence="9" type="primary">hin</name>
    <name evidence="9" type="ordered locus">SNE_B24200</name>
</gene>
<evidence type="ECO:0000256" key="7">
    <source>
        <dbReference type="PROSITE-ProRule" id="PRU10137"/>
    </source>
</evidence>
<dbReference type="PROSITE" id="PS00397">
    <property type="entry name" value="RECOMBINASES_1"/>
    <property type="match status" value="1"/>
</dbReference>
<dbReference type="Gene3D" id="1.10.10.60">
    <property type="entry name" value="Homeodomain-like"/>
    <property type="match status" value="1"/>
</dbReference>
<evidence type="ECO:0000313" key="9">
    <source>
        <dbReference type="EMBL" id="CCB87779.1"/>
    </source>
</evidence>
<dbReference type="CDD" id="cd03768">
    <property type="entry name" value="SR_ResInv"/>
    <property type="match status" value="1"/>
</dbReference>
<name>F8L2T3_SIMNZ</name>
<dbReference type="GO" id="GO:0015074">
    <property type="term" value="P:DNA integration"/>
    <property type="evidence" value="ECO:0007669"/>
    <property type="project" value="UniProtKB-KW"/>
</dbReference>
<comment type="similarity">
    <text evidence="1">Belongs to the site-specific recombinase resolvase family.</text>
</comment>
<dbReference type="FunFam" id="3.40.50.1390:FF:000001">
    <property type="entry name" value="DNA recombinase"/>
    <property type="match status" value="1"/>
</dbReference>
<keyword evidence="10" id="KW-1185">Reference proteome</keyword>
<dbReference type="RefSeq" id="WP_013935013.1">
    <property type="nucleotide sequence ID" value="NC_015710.1"/>
</dbReference>
<evidence type="ECO:0000256" key="3">
    <source>
        <dbReference type="ARBA" id="ARBA00023100"/>
    </source>
</evidence>
<keyword evidence="3" id="KW-0230">DNA invertase</keyword>
<dbReference type="CDD" id="cd00569">
    <property type="entry name" value="HTH_Hin_like"/>
    <property type="match status" value="1"/>
</dbReference>
<dbReference type="PROSITE" id="PS51736">
    <property type="entry name" value="RECOMBINASES_3"/>
    <property type="match status" value="1"/>
</dbReference>
<dbReference type="InterPro" id="IPR006118">
    <property type="entry name" value="Recombinase_CS"/>
</dbReference>
<evidence type="ECO:0000256" key="2">
    <source>
        <dbReference type="ARBA" id="ARBA00022908"/>
    </source>
</evidence>
<dbReference type="GO" id="GO:0000150">
    <property type="term" value="F:DNA strand exchange activity"/>
    <property type="evidence" value="ECO:0007669"/>
    <property type="project" value="UniProtKB-KW"/>
</dbReference>
<keyword evidence="2" id="KW-0229">DNA integration</keyword>
<reference evidence="9 10" key="2">
    <citation type="journal article" date="2011" name="Mol. Biol. Evol.">
        <title>Unity in variety--the pan-genome of the Chlamydiae.</title>
        <authorList>
            <person name="Collingro A."/>
            <person name="Tischler P."/>
            <person name="Weinmaier T."/>
            <person name="Penz T."/>
            <person name="Heinz E."/>
            <person name="Brunham R.C."/>
            <person name="Read T.D."/>
            <person name="Bavoil P.M."/>
            <person name="Sachse K."/>
            <person name="Kahane S."/>
            <person name="Friedman M.G."/>
            <person name="Rattei T."/>
            <person name="Myers G.S."/>
            <person name="Horn M."/>
        </authorList>
    </citation>
    <scope>NUCLEOTIDE SEQUENCE [LARGE SCALE GENOMIC DNA]</scope>
    <source>
        <strain evidence="10">ATCC VR-1471 / Z</strain>
        <plasmid evidence="9 10">pSn</plasmid>
    </source>
</reference>